<dbReference type="Proteomes" id="UP000275719">
    <property type="component" value="Unassembled WGS sequence"/>
</dbReference>
<comment type="caution">
    <text evidence="2">The sequence shown here is derived from an EMBL/GenBank/DDBJ whole genome shotgun (WGS) entry which is preliminary data.</text>
</comment>
<evidence type="ECO:0000313" key="2">
    <source>
        <dbReference type="EMBL" id="RRJ88069.1"/>
    </source>
</evidence>
<feature type="transmembrane region" description="Helical" evidence="1">
    <location>
        <begin position="32"/>
        <end position="48"/>
    </location>
</feature>
<keyword evidence="1" id="KW-0812">Transmembrane</keyword>
<evidence type="ECO:0000313" key="3">
    <source>
        <dbReference type="Proteomes" id="UP000275719"/>
    </source>
</evidence>
<sequence length="64" mass="7805">MKAYKFTLYLYLIFGLFFLYDTVMKYQEGGDFKISLAFAVVAIFMFFFRKRHIKKIEENQKNNQ</sequence>
<reference evidence="2 3" key="1">
    <citation type="submission" date="2018-11" db="EMBL/GenBank/DDBJ databases">
        <title>Flavobacterium sp. nov., YIM 102701-2 draft genome.</title>
        <authorList>
            <person name="Li G."/>
            <person name="Jiang Y."/>
        </authorList>
    </citation>
    <scope>NUCLEOTIDE SEQUENCE [LARGE SCALE GENOMIC DNA]</scope>
    <source>
        <strain evidence="2 3">YIM 102701-2</strain>
    </source>
</reference>
<protein>
    <submittedName>
        <fullName evidence="2">Uncharacterized protein</fullName>
    </submittedName>
</protein>
<evidence type="ECO:0000256" key="1">
    <source>
        <dbReference type="SAM" id="Phobius"/>
    </source>
</evidence>
<keyword evidence="1" id="KW-1133">Transmembrane helix</keyword>
<accession>A0A3P3W353</accession>
<dbReference type="AlphaFoldDB" id="A0A3P3W353"/>
<proteinExistence type="predicted"/>
<name>A0A3P3W353_9FLAO</name>
<keyword evidence="1" id="KW-0472">Membrane</keyword>
<feature type="transmembrane region" description="Helical" evidence="1">
    <location>
        <begin position="7"/>
        <end position="26"/>
    </location>
</feature>
<keyword evidence="3" id="KW-1185">Reference proteome</keyword>
<dbReference type="EMBL" id="RQVQ01000044">
    <property type="protein sequence ID" value="RRJ88069.1"/>
    <property type="molecule type" value="Genomic_DNA"/>
</dbReference>
<dbReference type="RefSeq" id="WP_125020001.1">
    <property type="nucleotide sequence ID" value="NZ_RQVQ01000044.1"/>
</dbReference>
<gene>
    <name evidence="2" type="ORF">EG240_14120</name>
</gene>
<organism evidence="2 3">
    <name type="scientific">Paenimyroides tangerinum</name>
    <dbReference type="NCBI Taxonomy" id="2488728"/>
    <lineage>
        <taxon>Bacteria</taxon>
        <taxon>Pseudomonadati</taxon>
        <taxon>Bacteroidota</taxon>
        <taxon>Flavobacteriia</taxon>
        <taxon>Flavobacteriales</taxon>
        <taxon>Flavobacteriaceae</taxon>
        <taxon>Paenimyroides</taxon>
    </lineage>
</organism>